<gene>
    <name evidence="7" type="ORF">E3J95_02405</name>
</gene>
<dbReference type="InterPro" id="IPR029752">
    <property type="entry name" value="D-isomer_DH_CS1"/>
</dbReference>
<dbReference type="GO" id="GO:0016616">
    <property type="term" value="F:oxidoreductase activity, acting on the CH-OH group of donors, NAD or NADP as acceptor"/>
    <property type="evidence" value="ECO:0007669"/>
    <property type="project" value="InterPro"/>
</dbReference>
<dbReference type="Pfam" id="PF02826">
    <property type="entry name" value="2-Hacid_dh_C"/>
    <property type="match status" value="1"/>
</dbReference>
<keyword evidence="3" id="KW-0520">NAD</keyword>
<feature type="domain" description="D-isomer specific 2-hydroxyacid dehydrogenase NAD-binding" evidence="6">
    <location>
        <begin position="110"/>
        <end position="286"/>
    </location>
</feature>
<comment type="similarity">
    <text evidence="1 4">Belongs to the D-isomer specific 2-hydroxyacid dehydrogenase family.</text>
</comment>
<reference evidence="7 8" key="1">
    <citation type="submission" date="2019-03" db="EMBL/GenBank/DDBJ databases">
        <title>Metabolic potential of uncultured bacteria and archaea associated with petroleum seepage in deep-sea sediments.</title>
        <authorList>
            <person name="Dong X."/>
            <person name="Hubert C."/>
        </authorList>
    </citation>
    <scope>NUCLEOTIDE SEQUENCE [LARGE SCALE GENOMIC DNA]</scope>
    <source>
        <strain evidence="7">E44_bin92</strain>
    </source>
</reference>
<feature type="domain" description="D-isomer specific 2-hydroxyacid dehydrogenase catalytic" evidence="5">
    <location>
        <begin position="16"/>
        <end position="317"/>
    </location>
</feature>
<name>A0A523QKN6_UNCAE</name>
<dbReference type="InterPro" id="IPR006140">
    <property type="entry name" value="D-isomer_DH_NAD-bd"/>
</dbReference>
<dbReference type="PANTHER" id="PTHR43761">
    <property type="entry name" value="D-ISOMER SPECIFIC 2-HYDROXYACID DEHYDROGENASE FAMILY PROTEIN (AFU_ORTHOLOGUE AFUA_1G13630)"/>
    <property type="match status" value="1"/>
</dbReference>
<dbReference type="Proteomes" id="UP000320781">
    <property type="component" value="Unassembled WGS sequence"/>
</dbReference>
<comment type="caution">
    <text evidence="7">The sequence shown here is derived from an EMBL/GenBank/DDBJ whole genome shotgun (WGS) entry which is preliminary data.</text>
</comment>
<dbReference type="SUPFAM" id="SSF52283">
    <property type="entry name" value="Formate/glycerate dehydrogenase catalytic domain-like"/>
    <property type="match status" value="1"/>
</dbReference>
<dbReference type="EMBL" id="SOKU01000114">
    <property type="protein sequence ID" value="TES86272.1"/>
    <property type="molecule type" value="Genomic_DNA"/>
</dbReference>
<dbReference type="InterPro" id="IPR036291">
    <property type="entry name" value="NAD(P)-bd_dom_sf"/>
</dbReference>
<evidence type="ECO:0000256" key="3">
    <source>
        <dbReference type="ARBA" id="ARBA00023027"/>
    </source>
</evidence>
<dbReference type="CDD" id="cd12172">
    <property type="entry name" value="PGDH_like_2"/>
    <property type="match status" value="1"/>
</dbReference>
<dbReference type="PANTHER" id="PTHR43761:SF1">
    <property type="entry name" value="D-ISOMER SPECIFIC 2-HYDROXYACID DEHYDROGENASE CATALYTIC DOMAIN-CONTAINING PROTEIN-RELATED"/>
    <property type="match status" value="1"/>
</dbReference>
<sequence length="323" mass="36503">MKIVFPDETACIKSLDDIKSLQRFAECTVYETNPKNGEELITRIDDAEVVIINLSKITARIMRKCEKLKFVCFLGIGVWTYVDIEEATRRGIWVTNTPNYAGSSVAEHTIGLLLSIARKITQADAELRRDIWEQKQLEGVELYEKTLGIIGLGSIGKKVAQIGNSLGMKILYYDIIRLSAEEVHKHKVEFRKFDDLLQESDFISIHAAPTKENYHMIDFPEFEKMKKTAIFINTARGEIVNTQALCEALRKKEIRGAGLDVFEEEPLPPNHPLKNLTNVVITPHIAYNSEEAIERMLQAAIDNVEAFAKGSPLNVVNEEVLRG</sequence>
<evidence type="ECO:0000313" key="8">
    <source>
        <dbReference type="Proteomes" id="UP000320781"/>
    </source>
</evidence>
<keyword evidence="2 4" id="KW-0560">Oxidoreductase</keyword>
<dbReference type="FunFam" id="3.40.50.720:FF:000203">
    <property type="entry name" value="D-3-phosphoglycerate dehydrogenase (SerA)"/>
    <property type="match status" value="1"/>
</dbReference>
<dbReference type="GO" id="GO:0051287">
    <property type="term" value="F:NAD binding"/>
    <property type="evidence" value="ECO:0007669"/>
    <property type="project" value="InterPro"/>
</dbReference>
<dbReference type="Gene3D" id="3.40.50.720">
    <property type="entry name" value="NAD(P)-binding Rossmann-like Domain"/>
    <property type="match status" value="2"/>
</dbReference>
<dbReference type="AlphaFoldDB" id="A0A523QKN6"/>
<dbReference type="PROSITE" id="PS00671">
    <property type="entry name" value="D_2_HYDROXYACID_DH_3"/>
    <property type="match status" value="1"/>
</dbReference>
<dbReference type="Pfam" id="PF00389">
    <property type="entry name" value="2-Hacid_dh"/>
    <property type="match status" value="1"/>
</dbReference>
<dbReference type="SUPFAM" id="SSF51735">
    <property type="entry name" value="NAD(P)-binding Rossmann-fold domains"/>
    <property type="match status" value="1"/>
</dbReference>
<dbReference type="InterPro" id="IPR029753">
    <property type="entry name" value="D-isomer_DH_CS"/>
</dbReference>
<accession>A0A523QKN6</accession>
<dbReference type="PROSITE" id="PS00065">
    <property type="entry name" value="D_2_HYDROXYACID_DH_1"/>
    <property type="match status" value="1"/>
</dbReference>
<organism evidence="7 8">
    <name type="scientific">Aerophobetes bacterium</name>
    <dbReference type="NCBI Taxonomy" id="2030807"/>
    <lineage>
        <taxon>Bacteria</taxon>
        <taxon>Candidatus Aerophobota</taxon>
    </lineage>
</organism>
<evidence type="ECO:0000259" key="6">
    <source>
        <dbReference type="Pfam" id="PF02826"/>
    </source>
</evidence>
<feature type="non-terminal residue" evidence="7">
    <location>
        <position position="323"/>
    </location>
</feature>
<evidence type="ECO:0000313" key="7">
    <source>
        <dbReference type="EMBL" id="TES86272.1"/>
    </source>
</evidence>
<proteinExistence type="inferred from homology"/>
<evidence type="ECO:0000256" key="1">
    <source>
        <dbReference type="ARBA" id="ARBA00005854"/>
    </source>
</evidence>
<evidence type="ECO:0000256" key="2">
    <source>
        <dbReference type="ARBA" id="ARBA00023002"/>
    </source>
</evidence>
<evidence type="ECO:0000259" key="5">
    <source>
        <dbReference type="Pfam" id="PF00389"/>
    </source>
</evidence>
<dbReference type="InterPro" id="IPR006139">
    <property type="entry name" value="D-isomer_2_OHA_DH_cat_dom"/>
</dbReference>
<protein>
    <submittedName>
        <fullName evidence="7">Glycerate dehydrogenase</fullName>
    </submittedName>
</protein>
<dbReference type="InterPro" id="IPR050418">
    <property type="entry name" value="D-iso_2-hydroxyacid_DH_PdxB"/>
</dbReference>
<evidence type="ECO:0000256" key="4">
    <source>
        <dbReference type="RuleBase" id="RU003719"/>
    </source>
</evidence>